<evidence type="ECO:0008006" key="3">
    <source>
        <dbReference type="Google" id="ProtNLM"/>
    </source>
</evidence>
<evidence type="ECO:0000313" key="1">
    <source>
        <dbReference type="EMBL" id="KZT71699.1"/>
    </source>
</evidence>
<reference evidence="1 2" key="1">
    <citation type="journal article" date="2016" name="Mol. Biol. Evol.">
        <title>Comparative Genomics of Early-Diverging Mushroom-Forming Fungi Provides Insights into the Origins of Lignocellulose Decay Capabilities.</title>
        <authorList>
            <person name="Nagy L.G."/>
            <person name="Riley R."/>
            <person name="Tritt A."/>
            <person name="Adam C."/>
            <person name="Daum C."/>
            <person name="Floudas D."/>
            <person name="Sun H."/>
            <person name="Yadav J.S."/>
            <person name="Pangilinan J."/>
            <person name="Larsson K.H."/>
            <person name="Matsuura K."/>
            <person name="Barry K."/>
            <person name="Labutti K."/>
            <person name="Kuo R."/>
            <person name="Ohm R.A."/>
            <person name="Bhattacharya S.S."/>
            <person name="Shirouzu T."/>
            <person name="Yoshinaga Y."/>
            <person name="Martin F.M."/>
            <person name="Grigoriev I.V."/>
            <person name="Hibbett D.S."/>
        </authorList>
    </citation>
    <scope>NUCLEOTIDE SEQUENCE [LARGE SCALE GENOMIC DNA]</scope>
    <source>
        <strain evidence="1 2">L-15889</strain>
    </source>
</reference>
<organism evidence="1 2">
    <name type="scientific">Daedalea quercina L-15889</name>
    <dbReference type="NCBI Taxonomy" id="1314783"/>
    <lineage>
        <taxon>Eukaryota</taxon>
        <taxon>Fungi</taxon>
        <taxon>Dikarya</taxon>
        <taxon>Basidiomycota</taxon>
        <taxon>Agaricomycotina</taxon>
        <taxon>Agaricomycetes</taxon>
        <taxon>Polyporales</taxon>
        <taxon>Fomitopsis</taxon>
    </lineage>
</organism>
<proteinExistence type="predicted"/>
<keyword evidence="2" id="KW-1185">Reference proteome</keyword>
<sequence length="296" mass="33780">MSPFTRLTAVDVLRCRSACTPDLLHHLAILPDLVNLAAEIGAEDGGTSTVFSGFRSLHRLHVKGPVKRALELITTVDSAQLRAFRMQQVQEDIGADFEADWCGMVNAIASRFGGSLREVNLATAFQFGEATHYGSGMRLLHVLRPLLSLQDLEVVVFAWHIERTQLDMRDEDVLEMASVWQNLRMLELHFDNNWQLPVETLAHWARLCRRLHRLVLPSLTDREHSTVDSFPATSHGLRYINFVYASRPERTARILDRLFPYLDAAHNQPDGRLLGWAQVLEYLAQFQQERRDEGRT</sequence>
<evidence type="ECO:0000313" key="2">
    <source>
        <dbReference type="Proteomes" id="UP000076727"/>
    </source>
</evidence>
<protein>
    <recommendedName>
        <fullName evidence="3">F-box domain-containing protein</fullName>
    </recommendedName>
</protein>
<dbReference type="AlphaFoldDB" id="A0A165S9J0"/>
<dbReference type="InterPro" id="IPR032675">
    <property type="entry name" value="LRR_dom_sf"/>
</dbReference>
<gene>
    <name evidence="1" type="ORF">DAEQUDRAFT_736538</name>
</gene>
<accession>A0A165S9J0</accession>
<dbReference type="EMBL" id="KV429044">
    <property type="protein sequence ID" value="KZT71699.1"/>
    <property type="molecule type" value="Genomic_DNA"/>
</dbReference>
<name>A0A165S9J0_9APHY</name>
<dbReference type="Gene3D" id="3.80.10.10">
    <property type="entry name" value="Ribonuclease Inhibitor"/>
    <property type="match status" value="1"/>
</dbReference>
<dbReference type="Proteomes" id="UP000076727">
    <property type="component" value="Unassembled WGS sequence"/>
</dbReference>
<dbReference type="OrthoDB" id="3222238at2759"/>
<dbReference type="STRING" id="1314783.A0A165S9J0"/>